<keyword evidence="10" id="KW-1185">Reference proteome</keyword>
<feature type="domain" description="DNA replication/recombination mediator RecO N-terminal" evidence="8">
    <location>
        <begin position="1"/>
        <end position="70"/>
    </location>
</feature>
<dbReference type="Pfam" id="PF11967">
    <property type="entry name" value="RecO_N"/>
    <property type="match status" value="1"/>
</dbReference>
<evidence type="ECO:0000256" key="3">
    <source>
        <dbReference type="ARBA" id="ARBA00022763"/>
    </source>
</evidence>
<proteinExistence type="inferred from homology"/>
<keyword evidence="3 7" id="KW-0227">DNA damage</keyword>
<dbReference type="OrthoDB" id="9804792at2"/>
<protein>
    <recommendedName>
        <fullName evidence="2 7">DNA repair protein RecO</fullName>
    </recommendedName>
    <alternativeName>
        <fullName evidence="6 7">Recombination protein O</fullName>
    </alternativeName>
</protein>
<dbReference type="PANTHER" id="PTHR33991:SF1">
    <property type="entry name" value="DNA REPAIR PROTEIN RECO"/>
    <property type="match status" value="1"/>
</dbReference>
<dbReference type="RefSeq" id="WP_147098356.1">
    <property type="nucleotide sequence ID" value="NZ_JBHUFH010000012.1"/>
</dbReference>
<dbReference type="Gene3D" id="1.20.1440.120">
    <property type="entry name" value="Recombination protein O, C-terminal domain"/>
    <property type="match status" value="1"/>
</dbReference>
<reference evidence="9 10" key="1">
    <citation type="submission" date="2019-08" db="EMBL/GenBank/DDBJ databases">
        <authorList>
            <person name="Ye J."/>
        </authorList>
    </citation>
    <scope>NUCLEOTIDE SEQUENCE [LARGE SCALE GENOMIC DNA]</scope>
    <source>
        <strain evidence="9 10">TK008</strain>
    </source>
</reference>
<dbReference type="InterPro" id="IPR012340">
    <property type="entry name" value="NA-bd_OB-fold"/>
</dbReference>
<accession>A0A5C6S2M2</accession>
<dbReference type="GO" id="GO:0006310">
    <property type="term" value="P:DNA recombination"/>
    <property type="evidence" value="ECO:0007669"/>
    <property type="project" value="UniProtKB-UniRule"/>
</dbReference>
<dbReference type="PANTHER" id="PTHR33991">
    <property type="entry name" value="DNA REPAIR PROTEIN RECO"/>
    <property type="match status" value="1"/>
</dbReference>
<evidence type="ECO:0000259" key="8">
    <source>
        <dbReference type="Pfam" id="PF11967"/>
    </source>
</evidence>
<dbReference type="InterPro" id="IPR042242">
    <property type="entry name" value="RecO_C"/>
</dbReference>
<comment type="similarity">
    <text evidence="1 7">Belongs to the RecO family.</text>
</comment>
<evidence type="ECO:0000256" key="6">
    <source>
        <dbReference type="ARBA" id="ARBA00033409"/>
    </source>
</evidence>
<evidence type="ECO:0000256" key="4">
    <source>
        <dbReference type="ARBA" id="ARBA00023172"/>
    </source>
</evidence>
<gene>
    <name evidence="7 9" type="primary">recO</name>
    <name evidence="9" type="ORF">FQV27_10960</name>
</gene>
<evidence type="ECO:0000256" key="7">
    <source>
        <dbReference type="HAMAP-Rule" id="MF_00201"/>
    </source>
</evidence>
<evidence type="ECO:0000313" key="10">
    <source>
        <dbReference type="Proteomes" id="UP000321562"/>
    </source>
</evidence>
<dbReference type="GO" id="GO:0043590">
    <property type="term" value="C:bacterial nucleoid"/>
    <property type="evidence" value="ECO:0007669"/>
    <property type="project" value="TreeGrafter"/>
</dbReference>
<dbReference type="InterPro" id="IPR022572">
    <property type="entry name" value="DNA_rep/recomb_RecO_N"/>
</dbReference>
<dbReference type="Proteomes" id="UP000321562">
    <property type="component" value="Unassembled WGS sequence"/>
</dbReference>
<keyword evidence="4 7" id="KW-0233">DNA recombination</keyword>
<dbReference type="Pfam" id="PF02565">
    <property type="entry name" value="RecO_C"/>
    <property type="match status" value="1"/>
</dbReference>
<evidence type="ECO:0000256" key="2">
    <source>
        <dbReference type="ARBA" id="ARBA00021310"/>
    </source>
</evidence>
<evidence type="ECO:0000256" key="1">
    <source>
        <dbReference type="ARBA" id="ARBA00007452"/>
    </source>
</evidence>
<keyword evidence="5 7" id="KW-0234">DNA repair</keyword>
<name>A0A5C6S2M2_9RHOB</name>
<dbReference type="InterPro" id="IPR037278">
    <property type="entry name" value="ARFGAP/RecO"/>
</dbReference>
<dbReference type="EMBL" id="VOPL01000004">
    <property type="protein sequence ID" value="TXB68506.1"/>
    <property type="molecule type" value="Genomic_DNA"/>
</dbReference>
<dbReference type="Gene3D" id="2.40.50.140">
    <property type="entry name" value="Nucleic acid-binding proteins"/>
    <property type="match status" value="1"/>
</dbReference>
<dbReference type="AlphaFoldDB" id="A0A5C6S2M2"/>
<dbReference type="SUPFAM" id="SSF50249">
    <property type="entry name" value="Nucleic acid-binding proteins"/>
    <property type="match status" value="1"/>
</dbReference>
<dbReference type="InterPro" id="IPR003717">
    <property type="entry name" value="RecO"/>
</dbReference>
<dbReference type="SUPFAM" id="SSF57863">
    <property type="entry name" value="ArfGap/RecO-like zinc finger"/>
    <property type="match status" value="1"/>
</dbReference>
<dbReference type="GO" id="GO:0006302">
    <property type="term" value="P:double-strand break repair"/>
    <property type="evidence" value="ECO:0007669"/>
    <property type="project" value="TreeGrafter"/>
</dbReference>
<organism evidence="9 10">
    <name type="scientific">Paracoccus aurantiacus</name>
    <dbReference type="NCBI Taxonomy" id="2599412"/>
    <lineage>
        <taxon>Bacteria</taxon>
        <taxon>Pseudomonadati</taxon>
        <taxon>Pseudomonadota</taxon>
        <taxon>Alphaproteobacteria</taxon>
        <taxon>Rhodobacterales</taxon>
        <taxon>Paracoccaceae</taxon>
        <taxon>Paracoccus</taxon>
    </lineage>
</organism>
<comment type="function">
    <text evidence="7">Involved in DNA repair and RecF pathway recombination.</text>
</comment>
<dbReference type="NCBIfam" id="TIGR00613">
    <property type="entry name" value="reco"/>
    <property type="match status" value="1"/>
</dbReference>
<evidence type="ECO:0000256" key="5">
    <source>
        <dbReference type="ARBA" id="ARBA00023204"/>
    </source>
</evidence>
<comment type="caution">
    <text evidence="9">The sequence shown here is derived from an EMBL/GenBank/DDBJ whole genome shotgun (WGS) entry which is preliminary data.</text>
</comment>
<sequence>MEWRGEGTVIFRRAHGEHAALVDILSPDAGRVAGIVPGGAGRSKAAMLQLGNRVSAVWRARLEDQLGTFTLEPARARPGLIANAAALDGMNATAALLRYALAERDPHPRLSQATEALWDAMDAGADWAGEYVRWELLLLDEMGFGLDLKSCALSGVAHGLAYVSPNTGRAVTAEAAGEYAPRLLRLPAMLGGPPSNDELANALTLTGHFLTTRLAHDHVGKPLPAARERLVARLTRR</sequence>
<dbReference type="HAMAP" id="MF_00201">
    <property type="entry name" value="RecO"/>
    <property type="match status" value="1"/>
</dbReference>
<evidence type="ECO:0000313" key="9">
    <source>
        <dbReference type="EMBL" id="TXB68506.1"/>
    </source>
</evidence>